<keyword evidence="1 6" id="KW-0479">Metal-binding</keyword>
<comment type="function">
    <text evidence="6">Catalyzes the conversion of L-arabinose to L-ribulose.</text>
</comment>
<dbReference type="UniPathway" id="UPA00145">
    <property type="reaction ID" value="UER00565"/>
</dbReference>
<dbReference type="InterPro" id="IPR024664">
    <property type="entry name" value="Ara_Isoase_C"/>
</dbReference>
<dbReference type="AlphaFoldDB" id="A0A315YY98"/>
<dbReference type="Proteomes" id="UP000245535">
    <property type="component" value="Unassembled WGS sequence"/>
</dbReference>
<dbReference type="Pfam" id="PF11762">
    <property type="entry name" value="Arabinose_Iso_C"/>
    <property type="match status" value="1"/>
</dbReference>
<dbReference type="PANTHER" id="PTHR38464:SF1">
    <property type="entry name" value="L-ARABINOSE ISOMERASE"/>
    <property type="match status" value="1"/>
</dbReference>
<keyword evidence="3 6" id="KW-0464">Manganese</keyword>
<comment type="similarity">
    <text evidence="6">Belongs to the arabinose isomerase family.</text>
</comment>
<evidence type="ECO:0000256" key="3">
    <source>
        <dbReference type="ARBA" id="ARBA00023211"/>
    </source>
</evidence>
<evidence type="ECO:0000256" key="6">
    <source>
        <dbReference type="HAMAP-Rule" id="MF_00519"/>
    </source>
</evidence>
<feature type="binding site" evidence="6">
    <location>
        <position position="305"/>
    </location>
    <ligand>
        <name>Mn(2+)</name>
        <dbReference type="ChEBI" id="CHEBI:29035"/>
    </ligand>
</feature>
<gene>
    <name evidence="6" type="primary">araA</name>
    <name evidence="10" type="ORF">BC781_11068</name>
</gene>
<evidence type="ECO:0000256" key="4">
    <source>
        <dbReference type="ARBA" id="ARBA00023235"/>
    </source>
</evidence>
<evidence type="ECO:0000256" key="2">
    <source>
        <dbReference type="ARBA" id="ARBA00022935"/>
    </source>
</evidence>
<feature type="domain" description="L-arabinose isomerase central" evidence="9">
    <location>
        <begin position="176"/>
        <end position="323"/>
    </location>
</feature>
<keyword evidence="5 6" id="KW-0119">Carbohydrate metabolism</keyword>
<dbReference type="HAMAP" id="MF_00519">
    <property type="entry name" value="Arabinose_Isome"/>
    <property type="match status" value="1"/>
</dbReference>
<dbReference type="PANTHER" id="PTHR38464">
    <property type="entry name" value="L-ARABINOSE ISOMERASE"/>
    <property type="match status" value="1"/>
</dbReference>
<comment type="cofactor">
    <cofactor evidence="6">
        <name>Mn(2+)</name>
        <dbReference type="ChEBI" id="CHEBI:29035"/>
    </cofactor>
    <text evidence="6">Binds 1 Mn(2+) ion per subunit.</text>
</comment>
<comment type="caution">
    <text evidence="10">The sequence shown here is derived from an EMBL/GenBank/DDBJ whole genome shotgun (WGS) entry which is preliminary data.</text>
</comment>
<evidence type="ECO:0000259" key="9">
    <source>
        <dbReference type="Pfam" id="PF24856"/>
    </source>
</evidence>
<feature type="binding site" evidence="6">
    <location>
        <position position="448"/>
    </location>
    <ligand>
        <name>Mn(2+)</name>
        <dbReference type="ChEBI" id="CHEBI:29035"/>
    </ligand>
</feature>
<keyword evidence="11" id="KW-1185">Reference proteome</keyword>
<dbReference type="EMBL" id="QGDO01000010">
    <property type="protein sequence ID" value="PWJ35027.1"/>
    <property type="molecule type" value="Genomic_DNA"/>
</dbReference>
<feature type="binding site" evidence="6">
    <location>
        <position position="349"/>
    </location>
    <ligand>
        <name>Mn(2+)</name>
        <dbReference type="ChEBI" id="CHEBI:29035"/>
    </ligand>
</feature>
<sequence>MTKRTYEIWFATGSQHLYGEETLKQVADHSSQIVNYLDASENLSVKLVYKPILTTPDQIYQLCLEANNTEDCVGIVTWMHTFSPAKMWINGLRALQKPMLHLHTQFNRDIPWGDIDMDFMNLNQSAHGDREFGFINTRLRLNRKVVVGHWKDEQVIKQIDTWARVATAKADLQGGKFARIGDNMRYVAVTEGDKVSSEIKFGFSVNGFGIEDLTAHVDAVSDANVLALVEQYESEYNLAPNLMADGEMRASLLDAARIELGLRSFLEEGEFLGFTDTFENLGTLKQLPGLAVQRLMADGYGFGGEGDWKTAALLRASKVMAKGLKGGTSFMEDYTYHFNPENPAVLGAHMLEICPSIADAKPKCEVHPLGIGGKEDPVRLVFNSPAGAGLNASLITMGDRFRLLVNTVNAVEPEADLPNLPVARVLWNPLPDMNTALKAWILAGGAHHTVYSQALTAEFMEDFADMFDIELVTIDEHTRMQSFKESLRVNDLYYQLRKEY</sequence>
<evidence type="ECO:0000313" key="10">
    <source>
        <dbReference type="EMBL" id="PWJ35027.1"/>
    </source>
</evidence>
<organism evidence="10 11">
    <name type="scientific">Sediminitomix flava</name>
    <dbReference type="NCBI Taxonomy" id="379075"/>
    <lineage>
        <taxon>Bacteria</taxon>
        <taxon>Pseudomonadati</taxon>
        <taxon>Bacteroidota</taxon>
        <taxon>Cytophagia</taxon>
        <taxon>Cytophagales</taxon>
        <taxon>Flammeovirgaceae</taxon>
        <taxon>Sediminitomix</taxon>
    </lineage>
</organism>
<dbReference type="InterPro" id="IPR055389">
    <property type="entry name" value="AraA_N"/>
</dbReference>
<dbReference type="CDD" id="cd03557">
    <property type="entry name" value="L-arabinose_isomerase"/>
    <property type="match status" value="1"/>
</dbReference>
<evidence type="ECO:0000256" key="5">
    <source>
        <dbReference type="ARBA" id="ARBA00023277"/>
    </source>
</evidence>
<feature type="binding site" evidence="6">
    <location>
        <position position="332"/>
    </location>
    <ligand>
        <name>Mn(2+)</name>
        <dbReference type="ChEBI" id="CHEBI:29035"/>
    </ligand>
</feature>
<keyword evidence="2 6" id="KW-0054">Arabinose catabolism</keyword>
<dbReference type="SUPFAM" id="SSF53743">
    <property type="entry name" value="FucI/AraA N-terminal and middle domains"/>
    <property type="match status" value="1"/>
</dbReference>
<reference evidence="10 11" key="1">
    <citation type="submission" date="2018-03" db="EMBL/GenBank/DDBJ databases">
        <title>Genomic Encyclopedia of Archaeal and Bacterial Type Strains, Phase II (KMG-II): from individual species to whole genera.</title>
        <authorList>
            <person name="Goeker M."/>
        </authorList>
    </citation>
    <scope>NUCLEOTIDE SEQUENCE [LARGE SCALE GENOMIC DNA]</scope>
    <source>
        <strain evidence="10 11">DSM 28229</strain>
    </source>
</reference>
<comment type="catalytic activity">
    <reaction evidence="6">
        <text>beta-L-arabinopyranose = L-ribulose</text>
        <dbReference type="Rhea" id="RHEA:14821"/>
        <dbReference type="ChEBI" id="CHEBI:16880"/>
        <dbReference type="ChEBI" id="CHEBI:40886"/>
        <dbReference type="EC" id="5.3.1.4"/>
    </reaction>
</comment>
<accession>A0A315YY98</accession>
<evidence type="ECO:0000313" key="11">
    <source>
        <dbReference type="Proteomes" id="UP000245535"/>
    </source>
</evidence>
<dbReference type="NCBIfam" id="NF002795">
    <property type="entry name" value="PRK02929.1"/>
    <property type="match status" value="1"/>
</dbReference>
<dbReference type="InterPro" id="IPR004216">
    <property type="entry name" value="Fuc/Ara_isomerase_C"/>
</dbReference>
<dbReference type="EC" id="5.3.1.4" evidence="6"/>
<evidence type="ECO:0000256" key="1">
    <source>
        <dbReference type="ARBA" id="ARBA00022723"/>
    </source>
</evidence>
<dbReference type="InterPro" id="IPR055390">
    <property type="entry name" value="AraA_central"/>
</dbReference>
<dbReference type="PIRSF" id="PIRSF001478">
    <property type="entry name" value="L-ara_isomerase"/>
    <property type="match status" value="1"/>
</dbReference>
<dbReference type="GO" id="GO:0005829">
    <property type="term" value="C:cytosol"/>
    <property type="evidence" value="ECO:0007669"/>
    <property type="project" value="TreeGrafter"/>
</dbReference>
<dbReference type="GO" id="GO:0008733">
    <property type="term" value="F:L-arabinose isomerase activity"/>
    <property type="evidence" value="ECO:0007669"/>
    <property type="project" value="UniProtKB-UniRule"/>
</dbReference>
<dbReference type="Gene3D" id="3.40.50.10940">
    <property type="match status" value="1"/>
</dbReference>
<feature type="domain" description="L-arabinose isomerase N-terminal" evidence="7">
    <location>
        <begin position="6"/>
        <end position="172"/>
    </location>
</feature>
<keyword evidence="4 6" id="KW-0413">Isomerase</keyword>
<dbReference type="SUPFAM" id="SSF50443">
    <property type="entry name" value="FucI/AraA C-terminal domain-like"/>
    <property type="match status" value="1"/>
</dbReference>
<dbReference type="OrthoDB" id="9765600at2"/>
<protein>
    <recommendedName>
        <fullName evidence="6">L-arabinose isomerase</fullName>
        <ecNumber evidence="6">5.3.1.4</ecNumber>
    </recommendedName>
</protein>
<dbReference type="InterPro" id="IPR003762">
    <property type="entry name" value="Lara_isomerase"/>
</dbReference>
<evidence type="ECO:0000259" key="7">
    <source>
        <dbReference type="Pfam" id="PF02610"/>
    </source>
</evidence>
<name>A0A315YY98_SEDFL</name>
<proteinExistence type="inferred from homology"/>
<dbReference type="RefSeq" id="WP_109622814.1">
    <property type="nucleotide sequence ID" value="NZ_QGDO01000010.1"/>
</dbReference>
<dbReference type="InterPro" id="IPR038583">
    <property type="entry name" value="AraA_N_sf"/>
</dbReference>
<dbReference type="InterPro" id="IPR009015">
    <property type="entry name" value="Fucose_isomerase_N/cen_sf"/>
</dbReference>
<feature type="domain" description="L-arabinose isomerase C-terminal" evidence="8">
    <location>
        <begin position="327"/>
        <end position="470"/>
    </location>
</feature>
<dbReference type="Pfam" id="PF02610">
    <property type="entry name" value="AraA_N"/>
    <property type="match status" value="1"/>
</dbReference>
<dbReference type="Pfam" id="PF24856">
    <property type="entry name" value="AraA_central"/>
    <property type="match status" value="1"/>
</dbReference>
<evidence type="ECO:0000259" key="8">
    <source>
        <dbReference type="Pfam" id="PF11762"/>
    </source>
</evidence>
<comment type="pathway">
    <text evidence="6">Carbohydrate degradation; L-arabinose degradation via L-ribulose; D-xylulose 5-phosphate from L-arabinose (bacterial route): step 1/3.</text>
</comment>
<dbReference type="GO" id="GO:0030145">
    <property type="term" value="F:manganese ion binding"/>
    <property type="evidence" value="ECO:0007669"/>
    <property type="project" value="UniProtKB-UniRule"/>
</dbReference>
<dbReference type="GO" id="GO:0019569">
    <property type="term" value="P:L-arabinose catabolic process to D-xylulose 5-phosphate"/>
    <property type="evidence" value="ECO:0007669"/>
    <property type="project" value="UniProtKB-UniRule"/>
</dbReference>